<evidence type="ECO:0000313" key="12">
    <source>
        <dbReference type="EMBL" id="MCS5715226.1"/>
    </source>
</evidence>
<evidence type="ECO:0000256" key="1">
    <source>
        <dbReference type="ARBA" id="ARBA00001946"/>
    </source>
</evidence>
<keyword evidence="13" id="KW-1185">Reference proteome</keyword>
<feature type="domain" description="Nudix hydrolase" evidence="11">
    <location>
        <begin position="193"/>
        <end position="324"/>
    </location>
</feature>
<dbReference type="NCBIfam" id="NF001299">
    <property type="entry name" value="PRK00241.1"/>
    <property type="match status" value="1"/>
</dbReference>
<sequence length="360" mass="38390">MSRAFPSSLPLSRHRIDRDHDTRSDPAALDRLWSSADTRVLVLNRGLALASTGSAPSGWDGFGDRPPSIRTELALLRPDEVAGDVSDETAVRLYLGVLLDAHDDPTGPPVFAISVPDARADALVAERPGASWVNLRLVATDLDDSAAGVFTEALAMMNWHAVSSHCPRCGATTTVESGGWVRRCTVEGVELFPRTDAAVIVGIVDAEERLLLGSNALWEKNRYSLLAGFVEPGESLEAAAIREVGEESGVVIADPQYVGSQPWPFPASLMVGFMARVAEDGASGERPDGDEIIDLRWFSREEIVDPDNGFLLPGPSSIARAIIERWYGGPLVPRTTPSAVALPADAAADDRPVEPGPGQG</sequence>
<protein>
    <recommendedName>
        <fullName evidence="4">NAD(+) diphosphatase</fullName>
        <ecNumber evidence="4">3.6.1.22</ecNumber>
    </recommendedName>
</protein>
<comment type="similarity">
    <text evidence="3">Belongs to the Nudix hydrolase family. NudC subfamily.</text>
</comment>
<comment type="caution">
    <text evidence="12">The sequence shown here is derived from an EMBL/GenBank/DDBJ whole genome shotgun (WGS) entry which is preliminary data.</text>
</comment>
<feature type="region of interest" description="Disordered" evidence="10">
    <location>
        <begin position="341"/>
        <end position="360"/>
    </location>
</feature>
<evidence type="ECO:0000256" key="10">
    <source>
        <dbReference type="SAM" id="MobiDB-lite"/>
    </source>
</evidence>
<evidence type="ECO:0000256" key="8">
    <source>
        <dbReference type="ARBA" id="ARBA00023027"/>
    </source>
</evidence>
<gene>
    <name evidence="12" type="primary">nudC</name>
    <name evidence="12" type="ORF">NVV95_11765</name>
</gene>
<evidence type="ECO:0000313" key="13">
    <source>
        <dbReference type="Proteomes" id="UP001165580"/>
    </source>
</evidence>
<dbReference type="InterPro" id="IPR050241">
    <property type="entry name" value="NAD-cap_RNA_hydrolase_NudC"/>
</dbReference>
<dbReference type="Gene3D" id="3.90.79.20">
    <property type="match status" value="1"/>
</dbReference>
<dbReference type="InterPro" id="IPR049734">
    <property type="entry name" value="NudC-like_C"/>
</dbReference>
<dbReference type="EMBL" id="JANTEZ010000004">
    <property type="protein sequence ID" value="MCS5715226.1"/>
    <property type="molecule type" value="Genomic_DNA"/>
</dbReference>
<evidence type="ECO:0000256" key="9">
    <source>
        <dbReference type="ARBA" id="ARBA00023679"/>
    </source>
</evidence>
<dbReference type="Proteomes" id="UP001165580">
    <property type="component" value="Unassembled WGS sequence"/>
</dbReference>
<dbReference type="Pfam" id="PF00293">
    <property type="entry name" value="NUDIX"/>
    <property type="match status" value="1"/>
</dbReference>
<dbReference type="PROSITE" id="PS00893">
    <property type="entry name" value="NUDIX_BOX"/>
    <property type="match status" value="1"/>
</dbReference>
<dbReference type="Pfam" id="PF09297">
    <property type="entry name" value="Zn_ribbon_NUD"/>
    <property type="match status" value="1"/>
</dbReference>
<proteinExistence type="inferred from homology"/>
<evidence type="ECO:0000256" key="4">
    <source>
        <dbReference type="ARBA" id="ARBA00012381"/>
    </source>
</evidence>
<evidence type="ECO:0000256" key="6">
    <source>
        <dbReference type="ARBA" id="ARBA00022801"/>
    </source>
</evidence>
<evidence type="ECO:0000256" key="2">
    <source>
        <dbReference type="ARBA" id="ARBA00001947"/>
    </source>
</evidence>
<comment type="cofactor">
    <cofactor evidence="2">
        <name>Zn(2+)</name>
        <dbReference type="ChEBI" id="CHEBI:29105"/>
    </cofactor>
</comment>
<reference evidence="12" key="1">
    <citation type="submission" date="2022-08" db="EMBL/GenBank/DDBJ databases">
        <authorList>
            <person name="Deng Y."/>
            <person name="Han X.-F."/>
            <person name="Zhang Y.-Q."/>
        </authorList>
    </citation>
    <scope>NUCLEOTIDE SEQUENCE</scope>
    <source>
        <strain evidence="12">CPCC 205716</strain>
    </source>
</reference>
<dbReference type="GO" id="GO:0016787">
    <property type="term" value="F:hydrolase activity"/>
    <property type="evidence" value="ECO:0007669"/>
    <property type="project" value="UniProtKB-KW"/>
</dbReference>
<keyword evidence="7" id="KW-0460">Magnesium</keyword>
<dbReference type="InterPro" id="IPR015376">
    <property type="entry name" value="Znr_NADH_PPase"/>
</dbReference>
<dbReference type="EC" id="3.6.1.22" evidence="4"/>
<evidence type="ECO:0000256" key="7">
    <source>
        <dbReference type="ARBA" id="ARBA00022842"/>
    </source>
</evidence>
<dbReference type="PANTHER" id="PTHR42904:SF6">
    <property type="entry name" value="NAD-CAPPED RNA HYDROLASE NUDT12"/>
    <property type="match status" value="1"/>
</dbReference>
<comment type="cofactor">
    <cofactor evidence="1">
        <name>Mg(2+)</name>
        <dbReference type="ChEBI" id="CHEBI:18420"/>
    </cofactor>
</comment>
<dbReference type="InterPro" id="IPR020084">
    <property type="entry name" value="NUDIX_hydrolase_CS"/>
</dbReference>
<organism evidence="12 13">
    <name type="scientific">Herbiconiux gentiana</name>
    <dbReference type="NCBI Taxonomy" id="2970912"/>
    <lineage>
        <taxon>Bacteria</taxon>
        <taxon>Bacillati</taxon>
        <taxon>Actinomycetota</taxon>
        <taxon>Actinomycetes</taxon>
        <taxon>Micrococcales</taxon>
        <taxon>Microbacteriaceae</taxon>
        <taxon>Herbiconiux</taxon>
    </lineage>
</organism>
<dbReference type="SUPFAM" id="SSF55811">
    <property type="entry name" value="Nudix"/>
    <property type="match status" value="1"/>
</dbReference>
<dbReference type="InterPro" id="IPR015375">
    <property type="entry name" value="NADH_PPase-like_N"/>
</dbReference>
<evidence type="ECO:0000256" key="3">
    <source>
        <dbReference type="ARBA" id="ARBA00009595"/>
    </source>
</evidence>
<comment type="catalytic activity">
    <reaction evidence="9">
        <text>a 5'-end NAD(+)-phospho-ribonucleoside in mRNA + H2O = a 5'-end phospho-adenosine-phospho-ribonucleoside in mRNA + beta-nicotinamide D-ribonucleotide + 2 H(+)</text>
        <dbReference type="Rhea" id="RHEA:60876"/>
        <dbReference type="Rhea" id="RHEA-COMP:15698"/>
        <dbReference type="Rhea" id="RHEA-COMP:15719"/>
        <dbReference type="ChEBI" id="CHEBI:14649"/>
        <dbReference type="ChEBI" id="CHEBI:15377"/>
        <dbReference type="ChEBI" id="CHEBI:15378"/>
        <dbReference type="ChEBI" id="CHEBI:144029"/>
        <dbReference type="ChEBI" id="CHEBI:144051"/>
    </reaction>
    <physiologicalReaction direction="left-to-right" evidence="9">
        <dbReference type="Rhea" id="RHEA:60877"/>
    </physiologicalReaction>
</comment>
<keyword evidence="5" id="KW-0479">Metal-binding</keyword>
<dbReference type="RefSeq" id="WP_259486732.1">
    <property type="nucleotide sequence ID" value="NZ_JANTEZ010000004.1"/>
</dbReference>
<evidence type="ECO:0000256" key="5">
    <source>
        <dbReference type="ARBA" id="ARBA00022723"/>
    </source>
</evidence>
<keyword evidence="8" id="KW-0520">NAD</keyword>
<name>A0ABT2GG66_9MICO</name>
<dbReference type="InterPro" id="IPR015797">
    <property type="entry name" value="NUDIX_hydrolase-like_dom_sf"/>
</dbReference>
<evidence type="ECO:0000259" key="11">
    <source>
        <dbReference type="PROSITE" id="PS51462"/>
    </source>
</evidence>
<dbReference type="InterPro" id="IPR000086">
    <property type="entry name" value="NUDIX_hydrolase_dom"/>
</dbReference>
<accession>A0ABT2GG66</accession>
<dbReference type="CDD" id="cd03429">
    <property type="entry name" value="NUDIX_NADH_pyrophosphatase_Nudt13"/>
    <property type="match status" value="1"/>
</dbReference>
<keyword evidence="6 12" id="KW-0378">Hydrolase</keyword>
<dbReference type="Gene3D" id="3.90.79.10">
    <property type="entry name" value="Nucleoside Triphosphate Pyrophosphohydrolase"/>
    <property type="match status" value="1"/>
</dbReference>
<dbReference type="PANTHER" id="PTHR42904">
    <property type="entry name" value="NUDIX HYDROLASE, NUDC SUBFAMILY"/>
    <property type="match status" value="1"/>
</dbReference>
<dbReference type="PROSITE" id="PS51462">
    <property type="entry name" value="NUDIX"/>
    <property type="match status" value="1"/>
</dbReference>
<dbReference type="Pfam" id="PF09296">
    <property type="entry name" value="NUDIX-like"/>
    <property type="match status" value="1"/>
</dbReference>